<dbReference type="PROSITE" id="PS50043">
    <property type="entry name" value="HTH_LUXR_2"/>
    <property type="match status" value="1"/>
</dbReference>
<sequence length="220" mass="23883">MLMTMPPNILIADDHPLFRIALKQAARLAFGKATVDEAGAIDDMLRLMAQGPAYDLLLLDLHMPGARGFSGLIYMRGQYPEIPVVVVSGNDQDKTIAKAMNHGASGFIPKSTDLPDMAQAIKTIINGAFWVPPGFSAGHENLQDEEMSIAETVAALTPQQFRVFTLLSEGMLNKQIAYEMGVAEGTVKAHVTAILKKFGAYNRGQLIIAAQRLEADEMPE</sequence>
<proteinExistence type="predicted"/>
<evidence type="ECO:0000259" key="4">
    <source>
        <dbReference type="PROSITE" id="PS50110"/>
    </source>
</evidence>
<protein>
    <submittedName>
        <fullName evidence="5">Transcriptional regulator, LuxR family</fullName>
    </submittedName>
</protein>
<dbReference type="PANTHER" id="PTHR45566:SF1">
    <property type="entry name" value="HTH-TYPE TRANSCRIPTIONAL REGULATOR YHJB-RELATED"/>
    <property type="match status" value="1"/>
</dbReference>
<dbReference type="GO" id="GO:0006355">
    <property type="term" value="P:regulation of DNA-templated transcription"/>
    <property type="evidence" value="ECO:0007669"/>
    <property type="project" value="InterPro"/>
</dbReference>
<gene>
    <name evidence="5" type="ORF">MNBD_ALPHA02-908</name>
</gene>
<dbReference type="InterPro" id="IPR051015">
    <property type="entry name" value="EvgA-like"/>
</dbReference>
<evidence type="ECO:0000256" key="1">
    <source>
        <dbReference type="ARBA" id="ARBA00022553"/>
    </source>
</evidence>
<evidence type="ECO:0000256" key="2">
    <source>
        <dbReference type="ARBA" id="ARBA00023125"/>
    </source>
</evidence>
<dbReference type="AlphaFoldDB" id="A0A3B0RV26"/>
<evidence type="ECO:0000259" key="3">
    <source>
        <dbReference type="PROSITE" id="PS50043"/>
    </source>
</evidence>
<dbReference type="CDD" id="cd17535">
    <property type="entry name" value="REC_NarL-like"/>
    <property type="match status" value="1"/>
</dbReference>
<dbReference type="Pfam" id="PF00072">
    <property type="entry name" value="Response_reg"/>
    <property type="match status" value="1"/>
</dbReference>
<feature type="domain" description="HTH luxR-type" evidence="3">
    <location>
        <begin position="149"/>
        <end position="214"/>
    </location>
</feature>
<name>A0A3B0RV26_9ZZZZ</name>
<dbReference type="GO" id="GO:0000160">
    <property type="term" value="P:phosphorelay signal transduction system"/>
    <property type="evidence" value="ECO:0007669"/>
    <property type="project" value="InterPro"/>
</dbReference>
<dbReference type="InterPro" id="IPR058245">
    <property type="entry name" value="NreC/VraR/RcsB-like_REC"/>
</dbReference>
<dbReference type="InterPro" id="IPR000792">
    <property type="entry name" value="Tscrpt_reg_LuxR_C"/>
</dbReference>
<dbReference type="Gene3D" id="3.40.50.2300">
    <property type="match status" value="1"/>
</dbReference>
<dbReference type="SUPFAM" id="SSF52172">
    <property type="entry name" value="CheY-like"/>
    <property type="match status" value="1"/>
</dbReference>
<organism evidence="5">
    <name type="scientific">hydrothermal vent metagenome</name>
    <dbReference type="NCBI Taxonomy" id="652676"/>
    <lineage>
        <taxon>unclassified sequences</taxon>
        <taxon>metagenomes</taxon>
        <taxon>ecological metagenomes</taxon>
    </lineage>
</organism>
<dbReference type="SUPFAM" id="SSF46894">
    <property type="entry name" value="C-terminal effector domain of the bipartite response regulators"/>
    <property type="match status" value="1"/>
</dbReference>
<keyword evidence="2" id="KW-0238">DNA-binding</keyword>
<dbReference type="InterPro" id="IPR001789">
    <property type="entry name" value="Sig_transdc_resp-reg_receiver"/>
</dbReference>
<feature type="domain" description="Response regulatory" evidence="4">
    <location>
        <begin position="8"/>
        <end position="125"/>
    </location>
</feature>
<dbReference type="InterPro" id="IPR016032">
    <property type="entry name" value="Sig_transdc_resp-reg_C-effctor"/>
</dbReference>
<dbReference type="PROSITE" id="PS50110">
    <property type="entry name" value="RESPONSE_REGULATORY"/>
    <property type="match status" value="1"/>
</dbReference>
<dbReference type="CDD" id="cd06170">
    <property type="entry name" value="LuxR_C_like"/>
    <property type="match status" value="1"/>
</dbReference>
<dbReference type="Pfam" id="PF00196">
    <property type="entry name" value="GerE"/>
    <property type="match status" value="1"/>
</dbReference>
<keyword evidence="1" id="KW-0597">Phosphoprotein</keyword>
<reference evidence="5" key="1">
    <citation type="submission" date="2018-06" db="EMBL/GenBank/DDBJ databases">
        <authorList>
            <person name="Zhirakovskaya E."/>
        </authorList>
    </citation>
    <scope>NUCLEOTIDE SEQUENCE</scope>
</reference>
<dbReference type="SMART" id="SM00421">
    <property type="entry name" value="HTH_LUXR"/>
    <property type="match status" value="1"/>
</dbReference>
<dbReference type="PRINTS" id="PR00038">
    <property type="entry name" value="HTHLUXR"/>
</dbReference>
<evidence type="ECO:0000313" key="5">
    <source>
        <dbReference type="EMBL" id="VAV92278.1"/>
    </source>
</evidence>
<dbReference type="PANTHER" id="PTHR45566">
    <property type="entry name" value="HTH-TYPE TRANSCRIPTIONAL REGULATOR YHJB-RELATED"/>
    <property type="match status" value="1"/>
</dbReference>
<dbReference type="EMBL" id="UOED01000074">
    <property type="protein sequence ID" value="VAV92278.1"/>
    <property type="molecule type" value="Genomic_DNA"/>
</dbReference>
<dbReference type="InterPro" id="IPR011006">
    <property type="entry name" value="CheY-like_superfamily"/>
</dbReference>
<dbReference type="SMART" id="SM00448">
    <property type="entry name" value="REC"/>
    <property type="match status" value="1"/>
</dbReference>
<accession>A0A3B0RV26</accession>
<dbReference type="PROSITE" id="PS00622">
    <property type="entry name" value="HTH_LUXR_1"/>
    <property type="match status" value="1"/>
</dbReference>
<dbReference type="GO" id="GO:0003677">
    <property type="term" value="F:DNA binding"/>
    <property type="evidence" value="ECO:0007669"/>
    <property type="project" value="UniProtKB-KW"/>
</dbReference>